<feature type="transmembrane region" description="Helical" evidence="1">
    <location>
        <begin position="6"/>
        <end position="24"/>
    </location>
</feature>
<name>A0A2U0I575_9FLAO</name>
<dbReference type="InterPro" id="IPR047662">
    <property type="entry name" value="SemiSWEET"/>
</dbReference>
<gene>
    <name evidence="2" type="ORF">DDV96_02980</name>
</gene>
<dbReference type="GO" id="GO:0051119">
    <property type="term" value="F:sugar transmembrane transporter activity"/>
    <property type="evidence" value="ECO:0007669"/>
    <property type="project" value="InterPro"/>
</dbReference>
<evidence type="ECO:0000256" key="1">
    <source>
        <dbReference type="SAM" id="Phobius"/>
    </source>
</evidence>
<accession>A0A2U0I575</accession>
<dbReference type="Gene3D" id="1.20.1280.290">
    <property type="match status" value="1"/>
</dbReference>
<dbReference type="NCBIfam" id="NF037968">
    <property type="entry name" value="SemiSWEET_2"/>
    <property type="match status" value="1"/>
</dbReference>
<keyword evidence="1" id="KW-1133">Transmembrane helix</keyword>
<organism evidence="2 3">
    <name type="scientific">Marixanthomonas spongiae</name>
    <dbReference type="NCBI Taxonomy" id="2174845"/>
    <lineage>
        <taxon>Bacteria</taxon>
        <taxon>Pseudomonadati</taxon>
        <taxon>Bacteroidota</taxon>
        <taxon>Flavobacteriia</taxon>
        <taxon>Flavobacteriales</taxon>
        <taxon>Flavobacteriaceae</taxon>
        <taxon>Marixanthomonas</taxon>
    </lineage>
</organism>
<comment type="caution">
    <text evidence="2">The sequence shown here is derived from an EMBL/GenBank/DDBJ whole genome shotgun (WGS) entry which is preliminary data.</text>
</comment>
<feature type="transmembrane region" description="Helical" evidence="1">
    <location>
        <begin position="36"/>
        <end position="56"/>
    </location>
</feature>
<keyword evidence="1" id="KW-0472">Membrane</keyword>
<dbReference type="Proteomes" id="UP000245962">
    <property type="component" value="Unassembled WGS sequence"/>
</dbReference>
<dbReference type="EMBL" id="QEHR01000002">
    <property type="protein sequence ID" value="PVW16249.1"/>
    <property type="molecule type" value="Genomic_DNA"/>
</dbReference>
<sequence>MDTVTVLGLLAGLCTTSAVVPQLLKAWKTKRVNDVSPTMFVILMLGVGLWVVYGILKHDLAIILTNGVSFLFNLSMLYVMIRYRKNGNR</sequence>
<dbReference type="Pfam" id="PF03083">
    <property type="entry name" value="MtN3_slv"/>
    <property type="match status" value="1"/>
</dbReference>
<dbReference type="RefSeq" id="WP_116693267.1">
    <property type="nucleotide sequence ID" value="NZ_QEHR01000002.1"/>
</dbReference>
<dbReference type="AlphaFoldDB" id="A0A2U0I575"/>
<evidence type="ECO:0000313" key="3">
    <source>
        <dbReference type="Proteomes" id="UP000245962"/>
    </source>
</evidence>
<dbReference type="InterPro" id="IPR004316">
    <property type="entry name" value="SWEET_rpt"/>
</dbReference>
<protein>
    <recommendedName>
        <fullName evidence="4">MtN3 and saliva related transmembrane protein</fullName>
    </recommendedName>
</protein>
<evidence type="ECO:0008006" key="4">
    <source>
        <dbReference type="Google" id="ProtNLM"/>
    </source>
</evidence>
<dbReference type="OrthoDB" id="122062at2"/>
<evidence type="ECO:0000313" key="2">
    <source>
        <dbReference type="EMBL" id="PVW16249.1"/>
    </source>
</evidence>
<keyword evidence="3" id="KW-1185">Reference proteome</keyword>
<proteinExistence type="predicted"/>
<feature type="transmembrane region" description="Helical" evidence="1">
    <location>
        <begin position="62"/>
        <end position="81"/>
    </location>
</feature>
<dbReference type="GO" id="GO:0016020">
    <property type="term" value="C:membrane"/>
    <property type="evidence" value="ECO:0007669"/>
    <property type="project" value="InterPro"/>
</dbReference>
<reference evidence="2 3" key="1">
    <citation type="submission" date="2018-04" db="EMBL/GenBank/DDBJ databases">
        <title>Marixanthomonas spongiae HN-E44 sp. nov., isolated from a marine sponge.</title>
        <authorList>
            <person name="Luo L."/>
            <person name="Zhuang L."/>
        </authorList>
    </citation>
    <scope>NUCLEOTIDE SEQUENCE [LARGE SCALE GENOMIC DNA]</scope>
    <source>
        <strain evidence="2 3">HN-E44</strain>
    </source>
</reference>
<keyword evidence="1" id="KW-0812">Transmembrane</keyword>